<reference evidence="2 3" key="1">
    <citation type="journal article" date="2015" name="Nat. Commun.">
        <title>Outbred genome sequencing and CRISPR/Cas9 gene editing in butterflies.</title>
        <authorList>
            <person name="Li X."/>
            <person name="Fan D."/>
            <person name="Zhang W."/>
            <person name="Liu G."/>
            <person name="Zhang L."/>
            <person name="Zhao L."/>
            <person name="Fang X."/>
            <person name="Chen L."/>
            <person name="Dong Y."/>
            <person name="Chen Y."/>
            <person name="Ding Y."/>
            <person name="Zhao R."/>
            <person name="Feng M."/>
            <person name="Zhu Y."/>
            <person name="Feng Y."/>
            <person name="Jiang X."/>
            <person name="Zhu D."/>
            <person name="Xiang H."/>
            <person name="Feng X."/>
            <person name="Li S."/>
            <person name="Wang J."/>
            <person name="Zhang G."/>
            <person name="Kronforst M.R."/>
            <person name="Wang W."/>
        </authorList>
    </citation>
    <scope>NUCLEOTIDE SEQUENCE [LARGE SCALE GENOMIC DNA]</scope>
    <source>
        <strain evidence="2">Ya'a_city_454_Pm</strain>
        <tissue evidence="2">Whole body</tissue>
    </source>
</reference>
<feature type="region of interest" description="Disordered" evidence="1">
    <location>
        <begin position="21"/>
        <end position="82"/>
    </location>
</feature>
<accession>A0A0N0PC27</accession>
<feature type="compositionally biased region" description="Basic and acidic residues" evidence="1">
    <location>
        <begin position="73"/>
        <end position="82"/>
    </location>
</feature>
<dbReference type="InParanoid" id="A0A0N0PC27"/>
<evidence type="ECO:0000256" key="1">
    <source>
        <dbReference type="SAM" id="MobiDB-lite"/>
    </source>
</evidence>
<dbReference type="AlphaFoldDB" id="A0A0N0PC27"/>
<protein>
    <submittedName>
        <fullName evidence="2">Uncharacterized protein</fullName>
    </submittedName>
</protein>
<sequence>MRARRDLFEIKVKIILNRNQKSPRCGEEVGQGGAGRGGAGRAAGRGSRAGRSGVLGPVGGAPAARRRLAVLPEGKDSAKIRN</sequence>
<organism evidence="2 3">
    <name type="scientific">Papilio machaon</name>
    <name type="common">Old World swallowtail butterfly</name>
    <dbReference type="NCBI Taxonomy" id="76193"/>
    <lineage>
        <taxon>Eukaryota</taxon>
        <taxon>Metazoa</taxon>
        <taxon>Ecdysozoa</taxon>
        <taxon>Arthropoda</taxon>
        <taxon>Hexapoda</taxon>
        <taxon>Insecta</taxon>
        <taxon>Pterygota</taxon>
        <taxon>Neoptera</taxon>
        <taxon>Endopterygota</taxon>
        <taxon>Lepidoptera</taxon>
        <taxon>Glossata</taxon>
        <taxon>Ditrysia</taxon>
        <taxon>Papilionoidea</taxon>
        <taxon>Papilionidae</taxon>
        <taxon>Papilioninae</taxon>
        <taxon>Papilio</taxon>
    </lineage>
</organism>
<proteinExistence type="predicted"/>
<feature type="compositionally biased region" description="Gly residues" evidence="1">
    <location>
        <begin position="29"/>
        <end position="43"/>
    </location>
</feature>
<name>A0A0N0PC27_PAPMA</name>
<dbReference type="EMBL" id="KQ460709">
    <property type="protein sequence ID" value="KPJ12733.1"/>
    <property type="molecule type" value="Genomic_DNA"/>
</dbReference>
<feature type="compositionally biased region" description="Low complexity" evidence="1">
    <location>
        <begin position="44"/>
        <end position="63"/>
    </location>
</feature>
<gene>
    <name evidence="2" type="ORF">RR48_02635</name>
</gene>
<dbReference type="Proteomes" id="UP000053240">
    <property type="component" value="Unassembled WGS sequence"/>
</dbReference>
<keyword evidence="3" id="KW-1185">Reference proteome</keyword>
<evidence type="ECO:0000313" key="2">
    <source>
        <dbReference type="EMBL" id="KPJ12733.1"/>
    </source>
</evidence>
<evidence type="ECO:0000313" key="3">
    <source>
        <dbReference type="Proteomes" id="UP000053240"/>
    </source>
</evidence>